<sequence>MAIVSNSPLFFPILGQLQFEAYLRVITVVAVGYDFLLTFGREVEYVFNRPRSLMSLLYVVVRYLGITTIIFLDYQLIYMIIVDGDLPLTEPVRLRLYDLQTWGPFVTGIASDGIMILRLYAMYEKSRKILIFLLVCFVARVVALAVILGLATGPGSGISATEYLLSGTYFCSVAPNITFVNFTLVPTLFFELILFALASRCFVRHAAELRRSSHGWRMNECMKVLLRDSILFFVMNLAAGGGNVAIWINQSANGSYIYAGIGNTFLGIEPFLLAPRLVLSFRAYHEQLVVDSDMATQMESLVFQARGRVDIEGGWDASVERGKTLTQMELRDLRMGSGKGGYGKIQAV</sequence>
<keyword evidence="2" id="KW-1185">Reference proteome</keyword>
<dbReference type="EMBL" id="MU267694">
    <property type="protein sequence ID" value="KAH7910976.1"/>
    <property type="molecule type" value="Genomic_DNA"/>
</dbReference>
<gene>
    <name evidence="1" type="ORF">BJ138DRAFT_1151771</name>
</gene>
<evidence type="ECO:0000313" key="1">
    <source>
        <dbReference type="EMBL" id="KAH7910976.1"/>
    </source>
</evidence>
<protein>
    <submittedName>
        <fullName evidence="1">Uncharacterized protein</fullName>
    </submittedName>
</protein>
<organism evidence="1 2">
    <name type="scientific">Hygrophoropsis aurantiaca</name>
    <dbReference type="NCBI Taxonomy" id="72124"/>
    <lineage>
        <taxon>Eukaryota</taxon>
        <taxon>Fungi</taxon>
        <taxon>Dikarya</taxon>
        <taxon>Basidiomycota</taxon>
        <taxon>Agaricomycotina</taxon>
        <taxon>Agaricomycetes</taxon>
        <taxon>Agaricomycetidae</taxon>
        <taxon>Boletales</taxon>
        <taxon>Coniophorineae</taxon>
        <taxon>Hygrophoropsidaceae</taxon>
        <taxon>Hygrophoropsis</taxon>
    </lineage>
</organism>
<reference evidence="1" key="1">
    <citation type="journal article" date="2021" name="New Phytol.">
        <title>Evolutionary innovations through gain and loss of genes in the ectomycorrhizal Boletales.</title>
        <authorList>
            <person name="Wu G."/>
            <person name="Miyauchi S."/>
            <person name="Morin E."/>
            <person name="Kuo A."/>
            <person name="Drula E."/>
            <person name="Varga T."/>
            <person name="Kohler A."/>
            <person name="Feng B."/>
            <person name="Cao Y."/>
            <person name="Lipzen A."/>
            <person name="Daum C."/>
            <person name="Hundley H."/>
            <person name="Pangilinan J."/>
            <person name="Johnson J."/>
            <person name="Barry K."/>
            <person name="LaButti K."/>
            <person name="Ng V."/>
            <person name="Ahrendt S."/>
            <person name="Min B."/>
            <person name="Choi I.G."/>
            <person name="Park H."/>
            <person name="Plett J.M."/>
            <person name="Magnuson J."/>
            <person name="Spatafora J.W."/>
            <person name="Nagy L.G."/>
            <person name="Henrissat B."/>
            <person name="Grigoriev I.V."/>
            <person name="Yang Z.L."/>
            <person name="Xu J."/>
            <person name="Martin F.M."/>
        </authorList>
    </citation>
    <scope>NUCLEOTIDE SEQUENCE</scope>
    <source>
        <strain evidence="1">ATCC 28755</strain>
    </source>
</reference>
<evidence type="ECO:0000313" key="2">
    <source>
        <dbReference type="Proteomes" id="UP000790377"/>
    </source>
</evidence>
<accession>A0ACB8ACP5</accession>
<name>A0ACB8ACP5_9AGAM</name>
<proteinExistence type="predicted"/>
<comment type="caution">
    <text evidence="1">The sequence shown here is derived from an EMBL/GenBank/DDBJ whole genome shotgun (WGS) entry which is preliminary data.</text>
</comment>
<dbReference type="Proteomes" id="UP000790377">
    <property type="component" value="Unassembled WGS sequence"/>
</dbReference>